<evidence type="ECO:0000313" key="1">
    <source>
        <dbReference type="EMBL" id="CAG8764278.1"/>
    </source>
</evidence>
<name>A0A9N9J6F8_9GLOM</name>
<feature type="non-terminal residue" evidence="1">
    <location>
        <position position="181"/>
    </location>
</feature>
<dbReference type="EMBL" id="CAJVPV010042614">
    <property type="protein sequence ID" value="CAG8764278.1"/>
    <property type="molecule type" value="Genomic_DNA"/>
</dbReference>
<evidence type="ECO:0000313" key="2">
    <source>
        <dbReference type="Proteomes" id="UP000789342"/>
    </source>
</evidence>
<keyword evidence="2" id="KW-1185">Reference proteome</keyword>
<dbReference type="Proteomes" id="UP000789342">
    <property type="component" value="Unassembled WGS sequence"/>
</dbReference>
<gene>
    <name evidence="1" type="ORF">AMORRO_LOCUS16154</name>
</gene>
<accession>A0A9N9J6F8</accession>
<reference evidence="1" key="1">
    <citation type="submission" date="2021-06" db="EMBL/GenBank/DDBJ databases">
        <authorList>
            <person name="Kallberg Y."/>
            <person name="Tangrot J."/>
            <person name="Rosling A."/>
        </authorList>
    </citation>
    <scope>NUCLEOTIDE SEQUENCE</scope>
    <source>
        <strain evidence="1">CL551</strain>
    </source>
</reference>
<organism evidence="1 2">
    <name type="scientific">Acaulospora morrowiae</name>
    <dbReference type="NCBI Taxonomy" id="94023"/>
    <lineage>
        <taxon>Eukaryota</taxon>
        <taxon>Fungi</taxon>
        <taxon>Fungi incertae sedis</taxon>
        <taxon>Mucoromycota</taxon>
        <taxon>Glomeromycotina</taxon>
        <taxon>Glomeromycetes</taxon>
        <taxon>Diversisporales</taxon>
        <taxon>Acaulosporaceae</taxon>
        <taxon>Acaulospora</taxon>
    </lineage>
</organism>
<dbReference type="AlphaFoldDB" id="A0A9N9J6F8"/>
<protein>
    <submittedName>
        <fullName evidence="1">7799_t:CDS:1</fullName>
    </submittedName>
</protein>
<sequence length="181" mass="21413">LPSEEEIKVSVHFNDSKFTEFLPRNACLSEIRRILREKFDQYKFGPDLCNNCFFDDPEYGIVRDEDIFKLDDIIYDNSINIVRINKPDWSELIKCCEYGFRITNEDSDILIGRDKALNIKNYITRKGHLQEWSIPCISHLDHLRARNMVSNTKTYNDVILPWLSIYLDLTKKDLEELLETS</sequence>
<proteinExistence type="predicted"/>
<comment type="caution">
    <text evidence="1">The sequence shown here is derived from an EMBL/GenBank/DDBJ whole genome shotgun (WGS) entry which is preliminary data.</text>
</comment>
<feature type="non-terminal residue" evidence="1">
    <location>
        <position position="1"/>
    </location>
</feature>